<evidence type="ECO:0000256" key="2">
    <source>
        <dbReference type="ARBA" id="ARBA00004496"/>
    </source>
</evidence>
<feature type="compositionally biased region" description="Polar residues" evidence="9">
    <location>
        <begin position="43"/>
        <end position="58"/>
    </location>
</feature>
<dbReference type="GO" id="GO:0005737">
    <property type="term" value="C:cytoplasm"/>
    <property type="evidence" value="ECO:0007669"/>
    <property type="project" value="UniProtKB-SubCell"/>
</dbReference>
<keyword evidence="4" id="KW-0963">Cytoplasm</keyword>
<feature type="domain" description="RRM" evidence="10">
    <location>
        <begin position="394"/>
        <end position="496"/>
    </location>
</feature>
<comment type="similarity">
    <text evidence="3">Belongs to the CELF/BRUNOL family.</text>
</comment>
<protein>
    <recommendedName>
        <fullName evidence="10">RRM domain-containing protein</fullName>
    </recommendedName>
</protein>
<feature type="compositionally biased region" description="Polar residues" evidence="9">
    <location>
        <begin position="1"/>
        <end position="11"/>
    </location>
</feature>
<evidence type="ECO:0000256" key="6">
    <source>
        <dbReference type="ARBA" id="ARBA00022884"/>
    </source>
</evidence>
<organism evidence="11 12">
    <name type="scientific">Ramazzottius varieornatus</name>
    <name type="common">Water bear</name>
    <name type="synonym">Tardigrade</name>
    <dbReference type="NCBI Taxonomy" id="947166"/>
    <lineage>
        <taxon>Eukaryota</taxon>
        <taxon>Metazoa</taxon>
        <taxon>Ecdysozoa</taxon>
        <taxon>Tardigrada</taxon>
        <taxon>Eutardigrada</taxon>
        <taxon>Parachela</taxon>
        <taxon>Hypsibioidea</taxon>
        <taxon>Ramazzottiidae</taxon>
        <taxon>Ramazzottius</taxon>
    </lineage>
</organism>
<dbReference type="SUPFAM" id="SSF54928">
    <property type="entry name" value="RNA-binding domain, RBD"/>
    <property type="match status" value="2"/>
</dbReference>
<keyword evidence="5" id="KW-0677">Repeat</keyword>
<dbReference type="FunFam" id="3.30.70.330:FF:000010">
    <property type="entry name" value="CUGBP Elav-like family member 4 isoform 3"/>
    <property type="match status" value="1"/>
</dbReference>
<dbReference type="InterPro" id="IPR012677">
    <property type="entry name" value="Nucleotide-bd_a/b_plait_sf"/>
</dbReference>
<evidence type="ECO:0000313" key="11">
    <source>
        <dbReference type="EMBL" id="GAU94111.1"/>
    </source>
</evidence>
<evidence type="ECO:0000256" key="9">
    <source>
        <dbReference type="SAM" id="MobiDB-lite"/>
    </source>
</evidence>
<keyword evidence="7" id="KW-0539">Nucleus</keyword>
<feature type="region of interest" description="Disordered" evidence="9">
    <location>
        <begin position="1"/>
        <end position="58"/>
    </location>
</feature>
<dbReference type="InterPro" id="IPR034648">
    <property type="entry name" value="CELF3/4/5/6_RRM1"/>
</dbReference>
<evidence type="ECO:0000259" key="10">
    <source>
        <dbReference type="PROSITE" id="PS50102"/>
    </source>
</evidence>
<dbReference type="PANTHER" id="PTHR24012">
    <property type="entry name" value="RNA BINDING PROTEIN"/>
    <property type="match status" value="1"/>
</dbReference>
<evidence type="ECO:0000256" key="4">
    <source>
        <dbReference type="ARBA" id="ARBA00022490"/>
    </source>
</evidence>
<accession>A0A1D1UXA4</accession>
<evidence type="ECO:0000256" key="7">
    <source>
        <dbReference type="ARBA" id="ARBA00023242"/>
    </source>
</evidence>
<dbReference type="InterPro" id="IPR000504">
    <property type="entry name" value="RRM_dom"/>
</dbReference>
<evidence type="ECO:0000256" key="3">
    <source>
        <dbReference type="ARBA" id="ARBA00009621"/>
    </source>
</evidence>
<dbReference type="SMART" id="SM00360">
    <property type="entry name" value="RRM"/>
    <property type="match status" value="2"/>
</dbReference>
<name>A0A1D1UXA4_RAMVA</name>
<keyword evidence="6 8" id="KW-0694">RNA-binding</keyword>
<dbReference type="FunFam" id="3.30.70.330:FF:000007">
    <property type="entry name" value="CUGBP Elav-like family member 4 isoform 3"/>
    <property type="match status" value="1"/>
</dbReference>
<dbReference type="Proteomes" id="UP000186922">
    <property type="component" value="Unassembled WGS sequence"/>
</dbReference>
<reference evidence="11 12" key="1">
    <citation type="journal article" date="2016" name="Nat. Commun.">
        <title>Extremotolerant tardigrade genome and improved radiotolerance of human cultured cells by tardigrade-unique protein.</title>
        <authorList>
            <person name="Hashimoto T."/>
            <person name="Horikawa D.D."/>
            <person name="Saito Y."/>
            <person name="Kuwahara H."/>
            <person name="Kozuka-Hata H."/>
            <person name="Shin-I T."/>
            <person name="Minakuchi Y."/>
            <person name="Ohishi K."/>
            <person name="Motoyama A."/>
            <person name="Aizu T."/>
            <person name="Enomoto A."/>
            <person name="Kondo K."/>
            <person name="Tanaka S."/>
            <person name="Hara Y."/>
            <person name="Koshikawa S."/>
            <person name="Sagara H."/>
            <person name="Miura T."/>
            <person name="Yokobori S."/>
            <person name="Miyagawa K."/>
            <person name="Suzuki Y."/>
            <person name="Kubo T."/>
            <person name="Oyama M."/>
            <person name="Kohara Y."/>
            <person name="Fujiyama A."/>
            <person name="Arakawa K."/>
            <person name="Katayama T."/>
            <person name="Toyoda A."/>
            <person name="Kunieda T."/>
        </authorList>
    </citation>
    <scope>NUCLEOTIDE SEQUENCE [LARGE SCALE GENOMIC DNA]</scope>
    <source>
        <strain evidence="11 12">YOKOZUNA-1</strain>
    </source>
</reference>
<dbReference type="GO" id="GO:0005634">
    <property type="term" value="C:nucleus"/>
    <property type="evidence" value="ECO:0007669"/>
    <property type="project" value="UniProtKB-SubCell"/>
</dbReference>
<evidence type="ECO:0000256" key="8">
    <source>
        <dbReference type="PROSITE-ProRule" id="PRU00176"/>
    </source>
</evidence>
<dbReference type="GO" id="GO:0003723">
    <property type="term" value="F:RNA binding"/>
    <property type="evidence" value="ECO:0007669"/>
    <property type="project" value="UniProtKB-UniRule"/>
</dbReference>
<evidence type="ECO:0000313" key="12">
    <source>
        <dbReference type="Proteomes" id="UP000186922"/>
    </source>
</evidence>
<dbReference type="CDD" id="cd12635">
    <property type="entry name" value="RRM2_CELF3_4_5_6"/>
    <property type="match status" value="1"/>
</dbReference>
<dbReference type="CDD" id="cd12632">
    <property type="entry name" value="RRM1_CELF3_4_5_6"/>
    <property type="match status" value="1"/>
</dbReference>
<feature type="domain" description="RRM" evidence="10">
    <location>
        <begin position="80"/>
        <end position="161"/>
    </location>
</feature>
<dbReference type="OrthoDB" id="267048at2759"/>
<dbReference type="PROSITE" id="PS50102">
    <property type="entry name" value="RRM"/>
    <property type="match status" value="3"/>
</dbReference>
<dbReference type="EMBL" id="BDGG01000002">
    <property type="protein sequence ID" value="GAU94111.1"/>
    <property type="molecule type" value="Genomic_DNA"/>
</dbReference>
<evidence type="ECO:0000256" key="1">
    <source>
        <dbReference type="ARBA" id="ARBA00004123"/>
    </source>
</evidence>
<dbReference type="Gene3D" id="3.30.70.330">
    <property type="match status" value="3"/>
</dbReference>
<feature type="compositionally biased region" description="Low complexity" evidence="9">
    <location>
        <begin position="13"/>
        <end position="42"/>
    </location>
</feature>
<feature type="domain" description="RRM" evidence="10">
    <location>
        <begin position="168"/>
        <end position="248"/>
    </location>
</feature>
<gene>
    <name evidence="11" type="primary">RvY_05941</name>
    <name evidence="11" type="synonym">RvY_05941.1</name>
    <name evidence="11" type="ORF">RvY_05941-1</name>
</gene>
<keyword evidence="12" id="KW-1185">Reference proteome</keyword>
<evidence type="ECO:0000256" key="5">
    <source>
        <dbReference type="ARBA" id="ARBA00022737"/>
    </source>
</evidence>
<proteinExistence type="inferred from homology"/>
<comment type="subcellular location">
    <subcellularLocation>
        <location evidence="2">Cytoplasm</location>
    </subcellularLocation>
    <subcellularLocation>
        <location evidence="1">Nucleus</location>
    </subcellularLocation>
</comment>
<sequence length="504" mass="53057">MSSPVITTNGLDATGNTSSSSNNQNAQSSSASGSSSPGPASSHLNSNGNSPSQGEQMNGAANQKLNANGIVYLNKDTDAVKLFVGQIPRNLYEKDLKPLFEQYGKIHELIVLKDKYSGMHKGCAFLTYCDRESAIRACNELHQQKTLPGMTRPIQVKPADSESRAEDRKLFVGMLGKQQTEEDVRKLFEQFGSIEECTVLRNTEGTSRGCAFVKFSTPSEAQASINALNGMQTMPGASSSLVVKIADSEKERQVRRMQQVASQMGLNGLLNPLTLLNASAGAYAAQQAALLGLGSSPFGLNPAALNGNLNSQFGNLNSASLSGVGGNQGLSNSLVAAQQSMNNFGNGLNLTQQSLDALALQGHQYAPGSGKRTWKESFGVPGGSGMHAGGDNLNQSFQHSLNQYQGMNLYSGDANGLFSSGSSYGQMSGARALPNSNVMSSSSAVAAAAQQVAAAAAYMNPGFVSYDNTASAQAAINALNGYQMVNKRLKVQMKKPKDGHGHIF</sequence>
<dbReference type="AlphaFoldDB" id="A0A1D1UXA4"/>
<dbReference type="InterPro" id="IPR035979">
    <property type="entry name" value="RBD_domain_sf"/>
</dbReference>
<dbReference type="Pfam" id="PF00076">
    <property type="entry name" value="RRM_1"/>
    <property type="match status" value="2"/>
</dbReference>
<comment type="caution">
    <text evidence="11">The sequence shown here is derived from an EMBL/GenBank/DDBJ whole genome shotgun (WGS) entry which is preliminary data.</text>
</comment>